<keyword evidence="2" id="KW-1185">Reference proteome</keyword>
<sequence>MVEYVYIEVEVNKDGKLGGQWSTSYEGATPNIGNIIIKVEEGSPASRGDFSGYRYINGELSFSEELASKDRLAIEVYLMTRDFEQMIAGFSVPFKVKDGEIKTYYASTIDPGRTLTDYFLGYVTDTSTYFNEYEGGSNTPSKVTEVTIDEQFHLIAYDRAVKNQMLNKLHNKLVPLMESKETIEEIREVKWDDISDEPLPDQDSVEPDKPRDTPLLKELREIKERLTKLEESKN</sequence>
<reference evidence="1" key="1">
    <citation type="submission" date="2020-07" db="EMBL/GenBank/DDBJ databases">
        <authorList>
            <person name="Ladero V."/>
        </authorList>
    </citation>
    <scope>NUCLEOTIDE SEQUENCE</scope>
</reference>
<name>A0ACA9AT23_9CAUD</name>
<accession>A0ACA9AT23</accession>
<protein>
    <submittedName>
        <fullName evidence="1">Uncharacterized protein</fullName>
    </submittedName>
</protein>
<comment type="caution">
    <text evidence="1">The sequence shown here is derived from an EMBL/GenBank/DDBJ whole genome shotgun (WGS) entry which is preliminary data.</text>
</comment>
<dbReference type="EMBL" id="CAJDJZ010000002">
    <property type="protein sequence ID" value="CAD0299998.1"/>
    <property type="molecule type" value="Genomic_DNA"/>
</dbReference>
<evidence type="ECO:0000313" key="2">
    <source>
        <dbReference type="Proteomes" id="UP000543799"/>
    </source>
</evidence>
<evidence type="ECO:0000313" key="1">
    <source>
        <dbReference type="EMBL" id="CAD0299998.1"/>
    </source>
</evidence>
<organism evidence="1 2">
    <name type="scientific">Enterococcus phage vB_EfaH_149</name>
    <dbReference type="NCBI Taxonomy" id="2730535"/>
    <lineage>
        <taxon>Viruses</taxon>
        <taxon>Duplodnaviria</taxon>
        <taxon>Heunggongvirae</taxon>
        <taxon>Uroviricota</taxon>
        <taxon>Caudoviricetes</taxon>
        <taxon>Herelleviridae</taxon>
        <taxon>Brockvirinae</taxon>
        <taxon>Kochikohdavirus</taxon>
        <taxon>Kochikohdavirus kv149</taxon>
    </lineage>
</organism>
<dbReference type="Proteomes" id="UP000543799">
    <property type="component" value="Unassembled WGS sequence"/>
</dbReference>
<proteinExistence type="predicted"/>